<proteinExistence type="inferred from homology"/>
<dbReference type="RefSeq" id="WP_393174130.1">
    <property type="nucleotide sequence ID" value="NZ_JBICRM010000036.1"/>
</dbReference>
<accession>A0ABW7APR4</accession>
<protein>
    <recommendedName>
        <fullName evidence="3">GS catalytic domain-containing protein</fullName>
    </recommendedName>
</protein>
<feature type="region of interest" description="Disordered" evidence="2">
    <location>
        <begin position="1"/>
        <end position="27"/>
    </location>
</feature>
<gene>
    <name evidence="4" type="ORF">ACFLIM_40025</name>
</gene>
<sequence length="87" mass="9435">MAGIYEHAQHRRSVRARQEAPPPLEGCGYDTSRAAVLPMTLADALDAFEADAELTDLLGKGFTTSYLAYKRNEISASQKATTMVSLS</sequence>
<dbReference type="Pfam" id="PF00120">
    <property type="entry name" value="Gln-synt_C"/>
    <property type="match status" value="1"/>
</dbReference>
<evidence type="ECO:0000259" key="3">
    <source>
        <dbReference type="Pfam" id="PF00120"/>
    </source>
</evidence>
<keyword evidence="5" id="KW-1185">Reference proteome</keyword>
<comment type="caution">
    <text evidence="4">The sequence shown here is derived from an EMBL/GenBank/DDBJ whole genome shotgun (WGS) entry which is preliminary data.</text>
</comment>
<dbReference type="EMBL" id="JBICRM010000036">
    <property type="protein sequence ID" value="MFG1709397.1"/>
    <property type="molecule type" value="Genomic_DNA"/>
</dbReference>
<name>A0ABW7APR4_9ACTN</name>
<reference evidence="4 5" key="1">
    <citation type="submission" date="2024-10" db="EMBL/GenBank/DDBJ databases">
        <authorList>
            <person name="Topkara A.R."/>
            <person name="Saygin H."/>
        </authorList>
    </citation>
    <scope>NUCLEOTIDE SEQUENCE [LARGE SCALE GENOMIC DNA]</scope>
    <source>
        <strain evidence="4 5">M3C6</strain>
    </source>
</reference>
<organism evidence="4 5">
    <name type="scientific">Nonomuraea marmarensis</name>
    <dbReference type="NCBI Taxonomy" id="3351344"/>
    <lineage>
        <taxon>Bacteria</taxon>
        <taxon>Bacillati</taxon>
        <taxon>Actinomycetota</taxon>
        <taxon>Actinomycetes</taxon>
        <taxon>Streptosporangiales</taxon>
        <taxon>Streptosporangiaceae</taxon>
        <taxon>Nonomuraea</taxon>
    </lineage>
</organism>
<dbReference type="Gene3D" id="3.30.590.10">
    <property type="entry name" value="Glutamine synthetase/guanido kinase, catalytic domain"/>
    <property type="match status" value="1"/>
</dbReference>
<dbReference type="Proteomes" id="UP001603978">
    <property type="component" value="Unassembled WGS sequence"/>
</dbReference>
<dbReference type="InterPro" id="IPR014746">
    <property type="entry name" value="Gln_synth/guanido_kin_cat_dom"/>
</dbReference>
<evidence type="ECO:0000256" key="2">
    <source>
        <dbReference type="SAM" id="MobiDB-lite"/>
    </source>
</evidence>
<dbReference type="SUPFAM" id="SSF55931">
    <property type="entry name" value="Glutamine synthetase/guanido kinase"/>
    <property type="match status" value="1"/>
</dbReference>
<evidence type="ECO:0000256" key="1">
    <source>
        <dbReference type="RuleBase" id="RU000384"/>
    </source>
</evidence>
<dbReference type="InterPro" id="IPR008146">
    <property type="entry name" value="Gln_synth_cat_dom"/>
</dbReference>
<evidence type="ECO:0000313" key="4">
    <source>
        <dbReference type="EMBL" id="MFG1709397.1"/>
    </source>
</evidence>
<feature type="domain" description="GS catalytic" evidence="3">
    <location>
        <begin position="17"/>
        <end position="83"/>
    </location>
</feature>
<comment type="similarity">
    <text evidence="1">Belongs to the glutamine synthetase family.</text>
</comment>
<evidence type="ECO:0000313" key="5">
    <source>
        <dbReference type="Proteomes" id="UP001603978"/>
    </source>
</evidence>